<protein>
    <submittedName>
        <fullName evidence="2">Uncharacterized protein</fullName>
    </submittedName>
</protein>
<keyword evidence="3" id="KW-1185">Reference proteome</keyword>
<evidence type="ECO:0000313" key="3">
    <source>
        <dbReference type="Proteomes" id="UP000215914"/>
    </source>
</evidence>
<dbReference type="EMBL" id="MNCJ02000332">
    <property type="protein sequence ID" value="KAF5757043.1"/>
    <property type="molecule type" value="Genomic_DNA"/>
</dbReference>
<reference evidence="2" key="2">
    <citation type="submission" date="2017-02" db="EMBL/GenBank/DDBJ databases">
        <title>Sunflower complete genome.</title>
        <authorList>
            <person name="Langlade N."/>
            <person name="Munos S."/>
        </authorList>
    </citation>
    <scope>NUCLEOTIDE SEQUENCE [LARGE SCALE GENOMIC DNA]</scope>
    <source>
        <tissue evidence="2">Leaves</tissue>
    </source>
</reference>
<gene>
    <name evidence="2" type="ORF">HannXRQ_Chr17g0563251</name>
    <name evidence="1" type="ORF">HanXRQr2_Chr17g0822001</name>
</gene>
<reference evidence="1 3" key="1">
    <citation type="journal article" date="2017" name="Nature">
        <title>The sunflower genome provides insights into oil metabolism, flowering and Asterid evolution.</title>
        <authorList>
            <person name="Badouin H."/>
            <person name="Gouzy J."/>
            <person name="Grassa C.J."/>
            <person name="Murat F."/>
            <person name="Staton S.E."/>
            <person name="Cottret L."/>
            <person name="Lelandais-Briere C."/>
            <person name="Owens G.L."/>
            <person name="Carrere S."/>
            <person name="Mayjonade B."/>
            <person name="Legrand L."/>
            <person name="Gill N."/>
            <person name="Kane N.C."/>
            <person name="Bowers J.E."/>
            <person name="Hubner S."/>
            <person name="Bellec A."/>
            <person name="Berard A."/>
            <person name="Berges H."/>
            <person name="Blanchet N."/>
            <person name="Boniface M.C."/>
            <person name="Brunel D."/>
            <person name="Catrice O."/>
            <person name="Chaidir N."/>
            <person name="Claudel C."/>
            <person name="Donnadieu C."/>
            <person name="Faraut T."/>
            <person name="Fievet G."/>
            <person name="Helmstetter N."/>
            <person name="King M."/>
            <person name="Knapp S.J."/>
            <person name="Lai Z."/>
            <person name="Le Paslier M.C."/>
            <person name="Lippi Y."/>
            <person name="Lorenzon L."/>
            <person name="Mandel J.R."/>
            <person name="Marage G."/>
            <person name="Marchand G."/>
            <person name="Marquand E."/>
            <person name="Bret-Mestries E."/>
            <person name="Morien E."/>
            <person name="Nambeesan S."/>
            <person name="Nguyen T."/>
            <person name="Pegot-Espagnet P."/>
            <person name="Pouilly N."/>
            <person name="Raftis F."/>
            <person name="Sallet E."/>
            <person name="Schiex T."/>
            <person name="Thomas J."/>
            <person name="Vandecasteele C."/>
            <person name="Vares D."/>
            <person name="Vear F."/>
            <person name="Vautrin S."/>
            <person name="Crespi M."/>
            <person name="Mangin B."/>
            <person name="Burke J.M."/>
            <person name="Salse J."/>
            <person name="Munos S."/>
            <person name="Vincourt P."/>
            <person name="Rieseberg L.H."/>
            <person name="Langlade N.B."/>
        </authorList>
    </citation>
    <scope>NUCLEOTIDE SEQUENCE [LARGE SCALE GENOMIC DNA]</scope>
    <source>
        <strain evidence="3">cv. SF193</strain>
        <tissue evidence="1">Leaves</tissue>
    </source>
</reference>
<name>A0A251RT17_HELAN</name>
<dbReference type="Proteomes" id="UP000215914">
    <property type="component" value="Chromosome 17"/>
</dbReference>
<dbReference type="EMBL" id="CM007906">
    <property type="protein sequence ID" value="OTF87565.1"/>
    <property type="molecule type" value="Genomic_DNA"/>
</dbReference>
<sequence>MRTDLQTSQTVAAELRCQVTDAERRLLEEKGAGAMLEQKERVWERERMSWAEEKEKLVAELKCQKELDSISQGDLDTMYAEWGVVVDDNQKLAKEMYLLITKGFGSFLTAVSQSEEFKSSLESIHMAYRDVGYQSGLKDGYAYSAQGLGRKETPLYNSKGKKQLSKLDKEFGEKTPALLEKILERPLMSIDELKALLTPAGPSSPKSLSWDASR</sequence>
<evidence type="ECO:0000313" key="1">
    <source>
        <dbReference type="EMBL" id="KAF5757043.1"/>
    </source>
</evidence>
<dbReference type="Gramene" id="mRNA:HanXRQr2_Chr17g0822001">
    <property type="protein sequence ID" value="mRNA:HanXRQr2_Chr17g0822001"/>
    <property type="gene ID" value="HanXRQr2_Chr17g0822001"/>
</dbReference>
<dbReference type="AlphaFoldDB" id="A0A251RT17"/>
<proteinExistence type="predicted"/>
<reference evidence="1" key="3">
    <citation type="submission" date="2020-06" db="EMBL/GenBank/DDBJ databases">
        <title>Helianthus annuus Genome sequencing and assembly Release 2.</title>
        <authorList>
            <person name="Gouzy J."/>
            <person name="Langlade N."/>
            <person name="Munos S."/>
        </authorList>
    </citation>
    <scope>NUCLEOTIDE SEQUENCE</scope>
    <source>
        <tissue evidence="1">Leaves</tissue>
    </source>
</reference>
<organism evidence="2 3">
    <name type="scientific">Helianthus annuus</name>
    <name type="common">Common sunflower</name>
    <dbReference type="NCBI Taxonomy" id="4232"/>
    <lineage>
        <taxon>Eukaryota</taxon>
        <taxon>Viridiplantae</taxon>
        <taxon>Streptophyta</taxon>
        <taxon>Embryophyta</taxon>
        <taxon>Tracheophyta</taxon>
        <taxon>Spermatophyta</taxon>
        <taxon>Magnoliopsida</taxon>
        <taxon>eudicotyledons</taxon>
        <taxon>Gunneridae</taxon>
        <taxon>Pentapetalae</taxon>
        <taxon>asterids</taxon>
        <taxon>campanulids</taxon>
        <taxon>Asterales</taxon>
        <taxon>Asteraceae</taxon>
        <taxon>Asteroideae</taxon>
        <taxon>Heliantheae alliance</taxon>
        <taxon>Heliantheae</taxon>
        <taxon>Helianthus</taxon>
    </lineage>
</organism>
<evidence type="ECO:0000313" key="2">
    <source>
        <dbReference type="EMBL" id="OTF87565.1"/>
    </source>
</evidence>
<accession>A0A251RT17</accession>
<dbReference type="InParanoid" id="A0A251RT17"/>